<proteinExistence type="predicted"/>
<keyword evidence="4" id="KW-1185">Reference proteome</keyword>
<dbReference type="PROSITE" id="PS50022">
    <property type="entry name" value="FA58C_3"/>
    <property type="match status" value="1"/>
</dbReference>
<evidence type="ECO:0000259" key="2">
    <source>
        <dbReference type="PROSITE" id="PS51723"/>
    </source>
</evidence>
<dbReference type="Pfam" id="PF13402">
    <property type="entry name" value="Peptidase_M60"/>
    <property type="match status" value="1"/>
</dbReference>
<dbReference type="SUPFAM" id="SSF49785">
    <property type="entry name" value="Galactose-binding domain-like"/>
    <property type="match status" value="1"/>
</dbReference>
<dbReference type="Gene3D" id="3.40.390.80">
    <property type="entry name" value="Peptidase M60, enhancin-like domain 2"/>
    <property type="match status" value="1"/>
</dbReference>
<name>A0ABQ3HYV5_9SPHI</name>
<dbReference type="Pfam" id="PF00754">
    <property type="entry name" value="F5_F8_type_C"/>
    <property type="match status" value="1"/>
</dbReference>
<reference evidence="4" key="1">
    <citation type="journal article" date="2019" name="Int. J. Syst. Evol. Microbiol.">
        <title>The Global Catalogue of Microorganisms (GCM) 10K type strain sequencing project: providing services to taxonomists for standard genome sequencing and annotation.</title>
        <authorList>
            <consortium name="The Broad Institute Genomics Platform"/>
            <consortium name="The Broad Institute Genome Sequencing Center for Infectious Disease"/>
            <person name="Wu L."/>
            <person name="Ma J."/>
        </authorList>
    </citation>
    <scope>NUCLEOTIDE SEQUENCE [LARGE SCALE GENOMIC DNA]</scope>
    <source>
        <strain evidence="4">CGMCC 1.12966</strain>
    </source>
</reference>
<protein>
    <submittedName>
        <fullName evidence="3">Carbohydrate-binding protein</fullName>
    </submittedName>
</protein>
<dbReference type="RefSeq" id="WP_189626855.1">
    <property type="nucleotide sequence ID" value="NZ_BNAF01000008.1"/>
</dbReference>
<dbReference type="InterPro" id="IPR008979">
    <property type="entry name" value="Galactose-bd-like_sf"/>
</dbReference>
<dbReference type="PANTHER" id="PTHR15730">
    <property type="entry name" value="EXPERIMENTAL AUTOIMMUNE PROSTATITIS ANTIGEN 2-RELATED"/>
    <property type="match status" value="1"/>
</dbReference>
<sequence>MKRYQMLVGGYVAAVLLCASCGKYNFDFKDGYQEGDSLASEILTDTTMFVADKSMYTKARIYPGLVGDAVVRLKQDTTITLNLPDLYIPADDYKVQSTPVPCYSTGLYAPAGEVIRITVPMGVTGLTVQLGAHTDNITGKDAPRREAIIYTRKELFPGVNYVKNLFGGTIWIYNSVAKTEAVSLAFAGAVRTSDFVLGKSNLAEWQRDVLANDVPWLELRAHRTVFTVPRSLIVRFIQQGRANGVEEALQLWDKTYEDDYYKWMGLTATASQPFNAYPQLPERAVMDIHPSAGYAHSGNPWVMQEDEYWLDELINPETVRRGTSWGTYHEVGHNYQQVRSWSWSDLGETTNNLFVFNAARNRGVTQRAAFHPALAEMIPAALVFANSSGAKNFSALPTAVADGAPFFRLTPFLQIFDKVKGKNGESGWDFMPYIYTRSRNEGITLALDQAKKDYFYRQLCHFSGRDYQRFFTAWGIAISGSAKREIRNLYPPMETAVWQYNPLTFSGGDGAVAPKYDIPGGTFEFTANAATATGESIGSFAALIDGNPATYWHTCYSGCSPTTTLPVHIMMDMKDVTAFKGFYIQNRQGNTYQPKVNVYISNDKANWTKMGEYELAKSSESAAQRNARREFAFPNIVESRYVRFEFAQTNLGGEVHVALAELGVFYDI</sequence>
<comment type="caution">
    <text evidence="3">The sequence shown here is derived from an EMBL/GenBank/DDBJ whole genome shotgun (WGS) entry which is preliminary data.</text>
</comment>
<dbReference type="Gene3D" id="2.60.120.1250">
    <property type="entry name" value="Peptidase M60, enhancin-like domain 1"/>
    <property type="match status" value="1"/>
</dbReference>
<dbReference type="Gene3D" id="1.10.390.30">
    <property type="entry name" value="Peptidase M60, enhancin-like domain 3"/>
    <property type="match status" value="1"/>
</dbReference>
<evidence type="ECO:0000313" key="3">
    <source>
        <dbReference type="EMBL" id="GHE39463.1"/>
    </source>
</evidence>
<dbReference type="Pfam" id="PF17291">
    <property type="entry name" value="M60-like_N"/>
    <property type="match status" value="1"/>
</dbReference>
<dbReference type="EMBL" id="BNAF01000008">
    <property type="protein sequence ID" value="GHE39463.1"/>
    <property type="molecule type" value="Genomic_DNA"/>
</dbReference>
<evidence type="ECO:0000313" key="4">
    <source>
        <dbReference type="Proteomes" id="UP000620550"/>
    </source>
</evidence>
<dbReference type="Gene3D" id="2.60.120.260">
    <property type="entry name" value="Galactose-binding domain-like"/>
    <property type="match status" value="1"/>
</dbReference>
<dbReference type="Proteomes" id="UP000620550">
    <property type="component" value="Unassembled WGS sequence"/>
</dbReference>
<dbReference type="InterPro" id="IPR000421">
    <property type="entry name" value="FA58C"/>
</dbReference>
<organism evidence="3 4">
    <name type="scientific">Sphingobacterium griseoflavum</name>
    <dbReference type="NCBI Taxonomy" id="1474952"/>
    <lineage>
        <taxon>Bacteria</taxon>
        <taxon>Pseudomonadati</taxon>
        <taxon>Bacteroidota</taxon>
        <taxon>Sphingobacteriia</taxon>
        <taxon>Sphingobacteriales</taxon>
        <taxon>Sphingobacteriaceae</taxon>
        <taxon>Sphingobacterium</taxon>
    </lineage>
</organism>
<dbReference type="PROSITE" id="PS51723">
    <property type="entry name" value="PEPTIDASE_M60"/>
    <property type="match status" value="1"/>
</dbReference>
<dbReference type="InterPro" id="IPR042279">
    <property type="entry name" value="Pep_M60_3"/>
</dbReference>
<evidence type="ECO:0000259" key="1">
    <source>
        <dbReference type="PROSITE" id="PS50022"/>
    </source>
</evidence>
<feature type="domain" description="F5/8 type C" evidence="1">
    <location>
        <begin position="511"/>
        <end position="664"/>
    </location>
</feature>
<gene>
    <name evidence="3" type="ORF">GCM10017764_23380</name>
</gene>
<dbReference type="PANTHER" id="PTHR15730:SF5">
    <property type="entry name" value="SI:CH211-210B2.2-RELATED"/>
    <property type="match status" value="1"/>
</dbReference>
<dbReference type="InterPro" id="IPR035423">
    <property type="entry name" value="M60-like_N"/>
</dbReference>
<dbReference type="InterPro" id="IPR031161">
    <property type="entry name" value="Peptidase_M60_dom"/>
</dbReference>
<dbReference type="SMART" id="SM01276">
    <property type="entry name" value="M60-like"/>
    <property type="match status" value="1"/>
</dbReference>
<feature type="domain" description="Peptidase M60" evidence="2">
    <location>
        <begin position="100"/>
        <end position="420"/>
    </location>
</feature>
<dbReference type="InterPro" id="IPR051244">
    <property type="entry name" value="TCAF"/>
</dbReference>
<accession>A0ABQ3HYV5</accession>